<feature type="domain" description="HTH marR-type" evidence="1">
    <location>
        <begin position="40"/>
        <end position="88"/>
    </location>
</feature>
<evidence type="ECO:0000313" key="2">
    <source>
        <dbReference type="EMBL" id="MBD1601636.1"/>
    </source>
</evidence>
<accession>A0ABR7Z7X7</accession>
<dbReference type="InterPro" id="IPR036390">
    <property type="entry name" value="WH_DNA-bd_sf"/>
</dbReference>
<keyword evidence="3" id="KW-1185">Reference proteome</keyword>
<dbReference type="Pfam" id="PF12802">
    <property type="entry name" value="MarR_2"/>
    <property type="match status" value="1"/>
</dbReference>
<proteinExistence type="predicted"/>
<dbReference type="SUPFAM" id="SSF46785">
    <property type="entry name" value="Winged helix' DNA-binding domain"/>
    <property type="match status" value="1"/>
</dbReference>
<evidence type="ECO:0000259" key="1">
    <source>
        <dbReference type="Pfam" id="PF12802"/>
    </source>
</evidence>
<evidence type="ECO:0000313" key="3">
    <source>
        <dbReference type="Proteomes" id="UP000805841"/>
    </source>
</evidence>
<dbReference type="InterPro" id="IPR036388">
    <property type="entry name" value="WH-like_DNA-bd_sf"/>
</dbReference>
<comment type="caution">
    <text evidence="2">The sequence shown here is derived from an EMBL/GenBank/DDBJ whole genome shotgun (WGS) entry which is preliminary data.</text>
</comment>
<name>A0ABR7Z7X7_9PSED</name>
<protein>
    <submittedName>
        <fullName evidence="2">Winged helix-turn-helix transcriptional regulator</fullName>
    </submittedName>
</protein>
<dbReference type="Proteomes" id="UP000805841">
    <property type="component" value="Unassembled WGS sequence"/>
</dbReference>
<dbReference type="InterPro" id="IPR000835">
    <property type="entry name" value="HTH_MarR-typ"/>
</dbReference>
<reference evidence="2 3" key="1">
    <citation type="journal article" date="2020" name="Insects">
        <title>Bacteria Belonging to Pseudomonas typographi sp. nov. from the Bark Beetle Ips typographus Have Genomic Potential to Aid in the Host Ecology.</title>
        <authorList>
            <person name="Peral-Aranega E."/>
            <person name="Saati-Santamaria Z."/>
            <person name="Kolarik M."/>
            <person name="Rivas R."/>
            <person name="Garcia-Fraile P."/>
        </authorList>
    </citation>
    <scope>NUCLEOTIDE SEQUENCE [LARGE SCALE GENOMIC DNA]</scope>
    <source>
        <strain evidence="2 3">CA3A</strain>
    </source>
</reference>
<organism evidence="2 3">
    <name type="scientific">Pseudomonas typographi</name>
    <dbReference type="NCBI Taxonomy" id="2715964"/>
    <lineage>
        <taxon>Bacteria</taxon>
        <taxon>Pseudomonadati</taxon>
        <taxon>Pseudomonadota</taxon>
        <taxon>Gammaproteobacteria</taxon>
        <taxon>Pseudomonadales</taxon>
        <taxon>Pseudomonadaceae</taxon>
        <taxon>Pseudomonas</taxon>
    </lineage>
</organism>
<dbReference type="EMBL" id="JAAOCA010000038">
    <property type="protein sequence ID" value="MBD1601636.1"/>
    <property type="molecule type" value="Genomic_DNA"/>
</dbReference>
<dbReference type="Gene3D" id="1.10.10.10">
    <property type="entry name" value="Winged helix-like DNA-binding domain superfamily/Winged helix DNA-binding domain"/>
    <property type="match status" value="1"/>
</dbReference>
<dbReference type="RefSeq" id="WP_190425252.1">
    <property type="nucleotide sequence ID" value="NZ_JAAOCA010000038.1"/>
</dbReference>
<sequence length="156" mass="17335">MVQKIMPGLGELLRFISEKVERGAEVHYGHMGLRYRARYTPVLRAIQSGADTVTAITASAHLTQGAISQTVSAMEADGLIRRVRLVDGRKSRIELTPHGLQLVETLTSHWAATFAVIEELEAEIGHPLRSVLVETASALERLDFSERLHQVKARRD</sequence>
<gene>
    <name evidence="2" type="ORF">HAQ05_23455</name>
</gene>